<evidence type="ECO:0000313" key="1">
    <source>
        <dbReference type="EMBL" id="HEN42063.1"/>
    </source>
</evidence>
<dbReference type="Pfam" id="PF20126">
    <property type="entry name" value="TumE"/>
    <property type="match status" value="1"/>
</dbReference>
<name>A0A831U405_GEOME</name>
<protein>
    <submittedName>
        <fullName evidence="1">Uncharacterized protein</fullName>
    </submittedName>
</protein>
<organism evidence="1">
    <name type="scientific">Geobacter metallireducens</name>
    <dbReference type="NCBI Taxonomy" id="28232"/>
    <lineage>
        <taxon>Bacteria</taxon>
        <taxon>Pseudomonadati</taxon>
        <taxon>Thermodesulfobacteriota</taxon>
        <taxon>Desulfuromonadia</taxon>
        <taxon>Geobacterales</taxon>
        <taxon>Geobacteraceae</taxon>
        <taxon>Geobacter</taxon>
    </lineage>
</organism>
<comment type="caution">
    <text evidence="1">The sequence shown here is derived from an EMBL/GenBank/DDBJ whole genome shotgun (WGS) entry which is preliminary data.</text>
</comment>
<dbReference type="AlphaFoldDB" id="A0A831U405"/>
<dbReference type="InterPro" id="IPR045397">
    <property type="entry name" value="TumE-like"/>
</dbReference>
<proteinExistence type="predicted"/>
<sequence length="95" mass="10993">MGALLVFRDKKVKQGLIIEMVVWELDVPLSGSDHRFKYRLFCGSLETGACLVRYDNERGKGDHRHVADDEQPYLFISLEAMFADFEKDVREALKK</sequence>
<dbReference type="EMBL" id="DSOV01000027">
    <property type="protein sequence ID" value="HEN42063.1"/>
    <property type="molecule type" value="Genomic_DNA"/>
</dbReference>
<reference evidence="1" key="1">
    <citation type="journal article" date="2020" name="mSystems">
        <title>Genome- and Community-Level Interaction Insights into Carbon Utilization and Element Cycling Functions of Hydrothermarchaeota in Hydrothermal Sediment.</title>
        <authorList>
            <person name="Zhou Z."/>
            <person name="Liu Y."/>
            <person name="Xu W."/>
            <person name="Pan J."/>
            <person name="Luo Z.H."/>
            <person name="Li M."/>
        </authorList>
    </citation>
    <scope>NUCLEOTIDE SEQUENCE [LARGE SCALE GENOMIC DNA]</scope>
    <source>
        <strain evidence="1">SpSt-349</strain>
    </source>
</reference>
<gene>
    <name evidence="1" type="ORF">ENQ87_06750</name>
</gene>
<accession>A0A831U405</accession>